<sequence length="226" mass="23644">MSDFSPVSARGQTAPIAQTAEENARRPGALTSDFDTFLRMLTVQAQNQDPLNPMDATDYATQLATFSSVEQQVVTNDLLTQIASAIGGPALEGLRSWIGAEVLTQAPARFDGAPVTIRPDIAAEATSARLVVTDASGSVVSRQALDPSAISATWPGTRADGTSLPSGVYGFAVESYAGETLIESGPPALFTRVTEASLDASNEVVLRLADGTEIREDAVYGVRVSP</sequence>
<evidence type="ECO:0000256" key="3">
    <source>
        <dbReference type="ARBA" id="ARBA00022795"/>
    </source>
</evidence>
<name>A0A1X6YGS5_9RHOB</name>
<evidence type="ECO:0000256" key="1">
    <source>
        <dbReference type="ARBA" id="ARBA00010577"/>
    </source>
</evidence>
<evidence type="ECO:0000313" key="8">
    <source>
        <dbReference type="EMBL" id="SLN21073.1"/>
    </source>
</evidence>
<evidence type="ECO:0000256" key="2">
    <source>
        <dbReference type="ARBA" id="ARBA00016013"/>
    </source>
</evidence>
<proteinExistence type="inferred from homology"/>
<dbReference type="AlphaFoldDB" id="A0A1X6YGS5"/>
<dbReference type="InterPro" id="IPR005648">
    <property type="entry name" value="FlgD"/>
</dbReference>
<dbReference type="GO" id="GO:0044781">
    <property type="term" value="P:bacterial-type flagellum organization"/>
    <property type="evidence" value="ECO:0007669"/>
    <property type="project" value="UniProtKB-UniRule"/>
</dbReference>
<accession>A0A1X6YGS5</accession>
<keyword evidence="3 5" id="KW-1005">Bacterial flagellum biogenesis</keyword>
<evidence type="ECO:0000256" key="4">
    <source>
        <dbReference type="ARBA" id="ARBA00024746"/>
    </source>
</evidence>
<dbReference type="Proteomes" id="UP000193570">
    <property type="component" value="Unassembled WGS sequence"/>
</dbReference>
<feature type="region of interest" description="Disordered" evidence="6">
    <location>
        <begin position="1"/>
        <end position="25"/>
    </location>
</feature>
<keyword evidence="9" id="KW-1185">Reference proteome</keyword>
<evidence type="ECO:0000313" key="9">
    <source>
        <dbReference type="Proteomes" id="UP000193570"/>
    </source>
</evidence>
<feature type="domain" description="FlgD/Vpr Ig-like" evidence="7">
    <location>
        <begin position="111"/>
        <end position="177"/>
    </location>
</feature>
<dbReference type="Pfam" id="PF03963">
    <property type="entry name" value="FlgD"/>
    <property type="match status" value="1"/>
</dbReference>
<comment type="similarity">
    <text evidence="1 5">Belongs to the FlgD family.</text>
</comment>
<dbReference type="OrthoDB" id="9785233at2"/>
<dbReference type="InterPro" id="IPR025965">
    <property type="entry name" value="FlgD/Vpr_Ig-like"/>
</dbReference>
<organism evidence="8 9">
    <name type="scientific">Roseivivax jejudonensis</name>
    <dbReference type="NCBI Taxonomy" id="1529041"/>
    <lineage>
        <taxon>Bacteria</taxon>
        <taxon>Pseudomonadati</taxon>
        <taxon>Pseudomonadota</taxon>
        <taxon>Alphaproteobacteria</taxon>
        <taxon>Rhodobacterales</taxon>
        <taxon>Roseobacteraceae</taxon>
        <taxon>Roseivivax</taxon>
    </lineage>
</organism>
<dbReference type="Pfam" id="PF13860">
    <property type="entry name" value="FlgD_ig"/>
    <property type="match status" value="1"/>
</dbReference>
<evidence type="ECO:0000259" key="7">
    <source>
        <dbReference type="Pfam" id="PF13860"/>
    </source>
</evidence>
<evidence type="ECO:0000256" key="6">
    <source>
        <dbReference type="SAM" id="MobiDB-lite"/>
    </source>
</evidence>
<dbReference type="EMBL" id="FWFK01000001">
    <property type="protein sequence ID" value="SLN21073.1"/>
    <property type="molecule type" value="Genomic_DNA"/>
</dbReference>
<reference evidence="8 9" key="1">
    <citation type="submission" date="2017-03" db="EMBL/GenBank/DDBJ databases">
        <authorList>
            <person name="Afonso C.L."/>
            <person name="Miller P.J."/>
            <person name="Scott M.A."/>
            <person name="Spackman E."/>
            <person name="Goraichik I."/>
            <person name="Dimitrov K.M."/>
            <person name="Suarez D.L."/>
            <person name="Swayne D.E."/>
        </authorList>
    </citation>
    <scope>NUCLEOTIDE SEQUENCE [LARGE SCALE GENOMIC DNA]</scope>
    <source>
        <strain evidence="8 9">CECT 8625</strain>
    </source>
</reference>
<dbReference type="Gene3D" id="2.60.40.4070">
    <property type="match status" value="1"/>
</dbReference>
<protein>
    <recommendedName>
        <fullName evidence="2 5">Basal-body rod modification protein FlgD</fullName>
    </recommendedName>
</protein>
<evidence type="ECO:0000256" key="5">
    <source>
        <dbReference type="RuleBase" id="RU362076"/>
    </source>
</evidence>
<comment type="function">
    <text evidence="4 5">Required for flagellar hook formation. May act as a scaffolding protein.</text>
</comment>
<dbReference type="Gene3D" id="2.30.30.910">
    <property type="match status" value="1"/>
</dbReference>
<gene>
    <name evidence="8" type="primary">flgD</name>
    <name evidence="8" type="ORF">ROJ8625_00769</name>
</gene>
<dbReference type="RefSeq" id="WP_085790486.1">
    <property type="nucleotide sequence ID" value="NZ_FWFK01000001.1"/>
</dbReference>